<proteinExistence type="predicted"/>
<dbReference type="RefSeq" id="WP_173018797.1">
    <property type="nucleotide sequence ID" value="NZ_CP134147.1"/>
</dbReference>
<accession>A0A428AYR3</accession>
<evidence type="ECO:0000256" key="1">
    <source>
        <dbReference type="SAM" id="MobiDB-lite"/>
    </source>
</evidence>
<protein>
    <submittedName>
        <fullName evidence="2">Uncharacterized protein</fullName>
    </submittedName>
</protein>
<sequence>MEIRKWLENLKKEKKRKKLVQAAKELEAKADPSLPKKRLPKNGVVK</sequence>
<gene>
    <name evidence="2" type="ORF">KHX87_09810</name>
</gene>
<name>A0A428AYR3_STRPA</name>
<dbReference type="EMBL" id="JAGZFP010000032">
    <property type="protein sequence ID" value="MBS5359371.1"/>
    <property type="molecule type" value="Genomic_DNA"/>
</dbReference>
<comment type="caution">
    <text evidence="2">The sequence shown here is derived from an EMBL/GenBank/DDBJ whole genome shotgun (WGS) entry which is preliminary data.</text>
</comment>
<reference evidence="2" key="1">
    <citation type="submission" date="2021-02" db="EMBL/GenBank/DDBJ databases">
        <title>Infant gut strain persistence is associated with maternal origin, phylogeny, and functional potential including surface adhesion and iron acquisition.</title>
        <authorList>
            <person name="Lou Y.C."/>
        </authorList>
    </citation>
    <scope>NUCLEOTIDE SEQUENCE</scope>
    <source>
        <strain evidence="2">L3_098_011G1_dasL3_098_011G1_concoct_7</strain>
    </source>
</reference>
<feature type="region of interest" description="Disordered" evidence="1">
    <location>
        <begin position="27"/>
        <end position="46"/>
    </location>
</feature>
<evidence type="ECO:0000313" key="3">
    <source>
        <dbReference type="Proteomes" id="UP000709219"/>
    </source>
</evidence>
<organism evidence="2 3">
    <name type="scientific">Streptococcus parasanguinis</name>
    <dbReference type="NCBI Taxonomy" id="1318"/>
    <lineage>
        <taxon>Bacteria</taxon>
        <taxon>Bacillati</taxon>
        <taxon>Bacillota</taxon>
        <taxon>Bacilli</taxon>
        <taxon>Lactobacillales</taxon>
        <taxon>Streptococcaceae</taxon>
        <taxon>Streptococcus</taxon>
    </lineage>
</organism>
<dbReference type="Proteomes" id="UP000709219">
    <property type="component" value="Unassembled WGS sequence"/>
</dbReference>
<evidence type="ECO:0000313" key="2">
    <source>
        <dbReference type="EMBL" id="MBS5359371.1"/>
    </source>
</evidence>
<dbReference type="AlphaFoldDB" id="A0A428AYR3"/>